<evidence type="ECO:0000256" key="5">
    <source>
        <dbReference type="ARBA" id="ARBA00026073"/>
    </source>
</evidence>
<dbReference type="Proteomes" id="UP001148482">
    <property type="component" value="Unassembled WGS sequence"/>
</dbReference>
<comment type="caution">
    <text evidence="7">The sequence shown here is derived from an EMBL/GenBank/DDBJ whole genome shotgun (WGS) entry which is preliminary data.</text>
</comment>
<feature type="domain" description="Exonuclease" evidence="6">
    <location>
        <begin position="35"/>
        <end position="208"/>
    </location>
</feature>
<keyword evidence="2" id="KW-0378">Hydrolase</keyword>
<evidence type="ECO:0000259" key="6">
    <source>
        <dbReference type="SMART" id="SM00479"/>
    </source>
</evidence>
<keyword evidence="1" id="KW-0540">Nuclease</keyword>
<dbReference type="AlphaFoldDB" id="A0A9X3CWJ4"/>
<comment type="function">
    <text evidence="4">DNA polymerase III is a complex, multichain enzyme responsible for most of the replicative synthesis in bacteria. The epsilon subunit contain the editing function and is a proofreading 3'-5' exonuclease.</text>
</comment>
<evidence type="ECO:0000256" key="2">
    <source>
        <dbReference type="ARBA" id="ARBA00022801"/>
    </source>
</evidence>
<evidence type="ECO:0000256" key="1">
    <source>
        <dbReference type="ARBA" id="ARBA00022722"/>
    </source>
</evidence>
<evidence type="ECO:0000256" key="4">
    <source>
        <dbReference type="ARBA" id="ARBA00025483"/>
    </source>
</evidence>
<dbReference type="InterPro" id="IPR012337">
    <property type="entry name" value="RNaseH-like_sf"/>
</dbReference>
<dbReference type="EMBL" id="JAPJDA010000009">
    <property type="protein sequence ID" value="MCX2837828.1"/>
    <property type="molecule type" value="Genomic_DNA"/>
</dbReference>
<dbReference type="SMART" id="SM00479">
    <property type="entry name" value="EXOIII"/>
    <property type="match status" value="1"/>
</dbReference>
<organism evidence="7 8">
    <name type="scientific">Salinimicrobium profundisediminis</name>
    <dbReference type="NCBI Taxonomy" id="2994553"/>
    <lineage>
        <taxon>Bacteria</taxon>
        <taxon>Pseudomonadati</taxon>
        <taxon>Bacteroidota</taxon>
        <taxon>Flavobacteriia</taxon>
        <taxon>Flavobacteriales</taxon>
        <taxon>Flavobacteriaceae</taxon>
        <taxon>Salinimicrobium</taxon>
    </lineage>
</organism>
<evidence type="ECO:0000313" key="8">
    <source>
        <dbReference type="Proteomes" id="UP001148482"/>
    </source>
</evidence>
<dbReference type="PANTHER" id="PTHR30231">
    <property type="entry name" value="DNA POLYMERASE III SUBUNIT EPSILON"/>
    <property type="match status" value="1"/>
</dbReference>
<comment type="subunit">
    <text evidence="5">DNA polymerase III contains a core (composed of alpha, epsilon and theta chains) that associates with a tau subunit. This core dimerizes to form the POLIII' complex. PolIII' associates with the gamma complex (composed of gamma, delta, delta', psi and chi chains) and with the beta chain to form the complete DNA polymerase III complex.</text>
</comment>
<evidence type="ECO:0000256" key="3">
    <source>
        <dbReference type="ARBA" id="ARBA00022839"/>
    </source>
</evidence>
<keyword evidence="3 7" id="KW-0269">Exonuclease</keyword>
<dbReference type="GO" id="GO:0005829">
    <property type="term" value="C:cytosol"/>
    <property type="evidence" value="ECO:0007669"/>
    <property type="project" value="TreeGrafter"/>
</dbReference>
<dbReference type="PANTHER" id="PTHR30231:SF4">
    <property type="entry name" value="PROTEIN NEN2"/>
    <property type="match status" value="1"/>
</dbReference>
<dbReference type="NCBIfam" id="TIGR00573">
    <property type="entry name" value="dnaq"/>
    <property type="match status" value="1"/>
</dbReference>
<dbReference type="Pfam" id="PF00929">
    <property type="entry name" value="RNase_T"/>
    <property type="match status" value="1"/>
</dbReference>
<dbReference type="InterPro" id="IPR006054">
    <property type="entry name" value="DnaQ"/>
</dbReference>
<evidence type="ECO:0000313" key="7">
    <source>
        <dbReference type="EMBL" id="MCX2837828.1"/>
    </source>
</evidence>
<sequence>MFNFFRKESPDYPEFWNAYEAKFQEELPAFVSQTTFVVLDTETTGFDYKNDRILSIGAVKVRSNELDVSQTFEHYLQQERFNPESVKIHGILKEEKTESLTEEEAIRKFLKYIGNAVLVAHHAVFDIKMINSALKRRGLPKLKNPVLDTGYLYRKTLLNSNLIDREKNYSLDEIAEAFIIDVKDRHTAIGDAFITAIAFLKILGKIDKKKEMKLKELLKL</sequence>
<dbReference type="GO" id="GO:0003887">
    <property type="term" value="F:DNA-directed DNA polymerase activity"/>
    <property type="evidence" value="ECO:0007669"/>
    <property type="project" value="InterPro"/>
</dbReference>
<dbReference type="RefSeq" id="WP_266069078.1">
    <property type="nucleotide sequence ID" value="NZ_JAPJDA010000009.1"/>
</dbReference>
<protein>
    <submittedName>
        <fullName evidence="7">3'-5' exonuclease</fullName>
    </submittedName>
</protein>
<dbReference type="GO" id="GO:0006260">
    <property type="term" value="P:DNA replication"/>
    <property type="evidence" value="ECO:0007669"/>
    <property type="project" value="InterPro"/>
</dbReference>
<dbReference type="InterPro" id="IPR036397">
    <property type="entry name" value="RNaseH_sf"/>
</dbReference>
<name>A0A9X3CWJ4_9FLAO</name>
<dbReference type="SUPFAM" id="SSF53098">
    <property type="entry name" value="Ribonuclease H-like"/>
    <property type="match status" value="1"/>
</dbReference>
<accession>A0A9X3CWJ4</accession>
<dbReference type="CDD" id="cd06127">
    <property type="entry name" value="DEDDh"/>
    <property type="match status" value="1"/>
</dbReference>
<dbReference type="InterPro" id="IPR013520">
    <property type="entry name" value="Ribonucl_H"/>
</dbReference>
<dbReference type="Gene3D" id="3.30.420.10">
    <property type="entry name" value="Ribonuclease H-like superfamily/Ribonuclease H"/>
    <property type="match status" value="1"/>
</dbReference>
<proteinExistence type="predicted"/>
<dbReference type="FunFam" id="3.30.420.10:FF:000045">
    <property type="entry name" value="3'-5' exonuclease DinG"/>
    <property type="match status" value="1"/>
</dbReference>
<reference evidence="7" key="1">
    <citation type="submission" date="2022-11" db="EMBL/GenBank/DDBJ databases">
        <title>Salinimicrobium profundisediminis sp. nov., isolated from deep-sea sediment of the Mariana Trench.</title>
        <authorList>
            <person name="Fu H."/>
        </authorList>
    </citation>
    <scope>NUCLEOTIDE SEQUENCE</scope>
    <source>
        <strain evidence="7">MT39</strain>
    </source>
</reference>
<keyword evidence="8" id="KW-1185">Reference proteome</keyword>
<gene>
    <name evidence="7" type="ORF">OQ279_06645</name>
</gene>
<dbReference type="GO" id="GO:0008408">
    <property type="term" value="F:3'-5' exonuclease activity"/>
    <property type="evidence" value="ECO:0007669"/>
    <property type="project" value="TreeGrafter"/>
</dbReference>
<dbReference type="GO" id="GO:0003677">
    <property type="term" value="F:DNA binding"/>
    <property type="evidence" value="ECO:0007669"/>
    <property type="project" value="InterPro"/>
</dbReference>